<dbReference type="GO" id="GO:0003677">
    <property type="term" value="F:DNA binding"/>
    <property type="evidence" value="ECO:0007669"/>
    <property type="project" value="UniProtKB-KW"/>
</dbReference>
<feature type="domain" description="TF-B3" evidence="8">
    <location>
        <begin position="165"/>
        <end position="240"/>
    </location>
</feature>
<dbReference type="SMART" id="SM01019">
    <property type="entry name" value="B3"/>
    <property type="match status" value="3"/>
</dbReference>
<dbReference type="InterPro" id="IPR015300">
    <property type="entry name" value="DNA-bd_pseudobarrel_sf"/>
</dbReference>
<dbReference type="GO" id="GO:0005634">
    <property type="term" value="C:nucleus"/>
    <property type="evidence" value="ECO:0007669"/>
    <property type="project" value="UniProtKB-SubCell"/>
</dbReference>
<feature type="region of interest" description="Disordered" evidence="7">
    <location>
        <begin position="256"/>
        <end position="279"/>
    </location>
</feature>
<evidence type="ECO:0000256" key="5">
    <source>
        <dbReference type="ARBA" id="ARBA00023163"/>
    </source>
</evidence>
<proteinExistence type="predicted"/>
<feature type="domain" description="TF-B3" evidence="8">
    <location>
        <begin position="426"/>
        <end position="523"/>
    </location>
</feature>
<dbReference type="PANTHER" id="PTHR31674:SF42">
    <property type="entry name" value="TF-B3 DOMAIN-CONTAINING PROTEIN"/>
    <property type="match status" value="1"/>
</dbReference>
<dbReference type="OrthoDB" id="1049940at2759"/>
<keyword evidence="9" id="KW-1185">Reference proteome</keyword>
<evidence type="ECO:0000256" key="6">
    <source>
        <dbReference type="ARBA" id="ARBA00023242"/>
    </source>
</evidence>
<dbReference type="SUPFAM" id="SSF101936">
    <property type="entry name" value="DNA-binding pseudobarrel domain"/>
    <property type="match status" value="3"/>
</dbReference>
<evidence type="ECO:0000313" key="9">
    <source>
        <dbReference type="Proteomes" id="UP000504610"/>
    </source>
</evidence>
<comment type="subcellular location">
    <subcellularLocation>
        <location evidence="1">Nucleus</location>
    </subcellularLocation>
</comment>
<dbReference type="FunFam" id="2.40.330.10:FF:000009">
    <property type="entry name" value="Transcriptional factor B3 family protein"/>
    <property type="match status" value="1"/>
</dbReference>
<evidence type="ECO:0000256" key="2">
    <source>
        <dbReference type="ARBA" id="ARBA00022737"/>
    </source>
</evidence>
<feature type="compositionally biased region" description="Acidic residues" evidence="7">
    <location>
        <begin position="257"/>
        <end position="267"/>
    </location>
</feature>
<evidence type="ECO:0000313" key="10">
    <source>
        <dbReference type="RefSeq" id="XP_056848381.1"/>
    </source>
</evidence>
<dbReference type="Pfam" id="PF02362">
    <property type="entry name" value="B3"/>
    <property type="match status" value="3"/>
</dbReference>
<evidence type="ECO:0000259" key="8">
    <source>
        <dbReference type="PROSITE" id="PS50863"/>
    </source>
</evidence>
<keyword evidence="5" id="KW-0804">Transcription</keyword>
<dbReference type="PANTHER" id="PTHR31674">
    <property type="entry name" value="B3 DOMAIN-CONTAINING PROTEIN REM-LIKE 3-RELATED"/>
    <property type="match status" value="1"/>
</dbReference>
<organism evidence="9 10">
    <name type="scientific">Raphanus sativus</name>
    <name type="common">Radish</name>
    <name type="synonym">Raphanus raphanistrum var. sativus</name>
    <dbReference type="NCBI Taxonomy" id="3726"/>
    <lineage>
        <taxon>Eukaryota</taxon>
        <taxon>Viridiplantae</taxon>
        <taxon>Streptophyta</taxon>
        <taxon>Embryophyta</taxon>
        <taxon>Tracheophyta</taxon>
        <taxon>Spermatophyta</taxon>
        <taxon>Magnoliopsida</taxon>
        <taxon>eudicotyledons</taxon>
        <taxon>Gunneridae</taxon>
        <taxon>Pentapetalae</taxon>
        <taxon>rosids</taxon>
        <taxon>malvids</taxon>
        <taxon>Brassicales</taxon>
        <taxon>Brassicaceae</taxon>
        <taxon>Brassiceae</taxon>
        <taxon>Raphanus</taxon>
    </lineage>
</organism>
<sequence>MCNIYLEISIDNFGIITRSSLCFIGELNFTEDFFVFNFPIENNKVLLLFAFYYSFTLPRYPLTKTRKSEYTTNLFYKVMGNTSDPNLIFFFFKVQRILSSFLLLKLYEMVNQPLESPSNPHFFQPLLPGFDTHLVRTTLSVFSSVYVPLLDSVLVHFAFCGLQTIPVAFFSKYIERKNKQRTAKLRSDASDRTWEVKIEGMRLTGGWKDFTTAHDLRIGDVIIFKHEGDMVFNVTPLGPSCCEIQYTQSLIIKEEADSTDDDDEDDSENHQKIRNGLKPKTEPMSSFSFDYCFVSEVTTSNLKLDTLNLPVGATSSNALNKRCHEMILVNKEGQSWTVRLRFRESGGMYYIRQGWRRFCLDNGRKVGELFVFNLVGDGKTTPMLCVCPEEECSELMSKHLSRERGSRKTKKRSRWVASSSSRRNRFLTITLTRYNFKTSKLILPIAFTNTNGLSKYKEIILMDMHGVKRLTKLVQEGPRNGRRGLGRGWKLFCEANDVFGLGVSFVLELIWEDTVPVLKFCSKVKVETADV</sequence>
<evidence type="ECO:0000256" key="3">
    <source>
        <dbReference type="ARBA" id="ARBA00023015"/>
    </source>
</evidence>
<gene>
    <name evidence="10" type="primary">LOC108822124</name>
</gene>
<dbReference type="Proteomes" id="UP000504610">
    <property type="component" value="Chromosome 8"/>
</dbReference>
<feature type="domain" description="TF-B3" evidence="8">
    <location>
        <begin position="292"/>
        <end position="390"/>
    </location>
</feature>
<dbReference type="PROSITE" id="PS50863">
    <property type="entry name" value="B3"/>
    <property type="match status" value="3"/>
</dbReference>
<keyword evidence="4" id="KW-0238">DNA-binding</keyword>
<dbReference type="GeneID" id="108822124"/>
<reference evidence="10" key="2">
    <citation type="submission" date="2025-08" db="UniProtKB">
        <authorList>
            <consortium name="RefSeq"/>
        </authorList>
    </citation>
    <scope>IDENTIFICATION</scope>
    <source>
        <tissue evidence="10">Leaf</tissue>
    </source>
</reference>
<dbReference type="RefSeq" id="XP_056848381.1">
    <property type="nucleotide sequence ID" value="XM_056992401.1"/>
</dbReference>
<keyword evidence="3" id="KW-0805">Transcription regulation</keyword>
<keyword evidence="2" id="KW-0677">Repeat</keyword>
<evidence type="ECO:0000256" key="4">
    <source>
        <dbReference type="ARBA" id="ARBA00023125"/>
    </source>
</evidence>
<dbReference type="AlphaFoldDB" id="A0A9W3C9W7"/>
<dbReference type="InterPro" id="IPR003340">
    <property type="entry name" value="B3_DNA-bd"/>
</dbReference>
<protein>
    <submittedName>
        <fullName evidence="10">B3 domain-containing protein REM10-like isoform X1</fullName>
    </submittedName>
</protein>
<dbReference type="InterPro" id="IPR039218">
    <property type="entry name" value="REM_fam"/>
</dbReference>
<accession>A0A9W3C9W7</accession>
<dbReference type="CDD" id="cd10017">
    <property type="entry name" value="B3_DNA"/>
    <property type="match status" value="2"/>
</dbReference>
<evidence type="ECO:0000256" key="1">
    <source>
        <dbReference type="ARBA" id="ARBA00004123"/>
    </source>
</evidence>
<dbReference type="Gene3D" id="2.40.330.10">
    <property type="entry name" value="DNA-binding pseudobarrel domain"/>
    <property type="match status" value="3"/>
</dbReference>
<keyword evidence="6" id="KW-0539">Nucleus</keyword>
<name>A0A9W3C9W7_RAPSA</name>
<evidence type="ECO:0000256" key="7">
    <source>
        <dbReference type="SAM" id="MobiDB-lite"/>
    </source>
</evidence>
<reference evidence="9" key="1">
    <citation type="journal article" date="2019" name="Database">
        <title>The radish genome database (RadishGD): an integrated information resource for radish genomics.</title>
        <authorList>
            <person name="Yu H.J."/>
            <person name="Baek S."/>
            <person name="Lee Y.J."/>
            <person name="Cho A."/>
            <person name="Mun J.H."/>
        </authorList>
    </citation>
    <scope>NUCLEOTIDE SEQUENCE [LARGE SCALE GENOMIC DNA]</scope>
    <source>
        <strain evidence="9">cv. WK10039</strain>
    </source>
</reference>